<evidence type="ECO:0000313" key="2">
    <source>
        <dbReference type="Proteomes" id="UP001056120"/>
    </source>
</evidence>
<dbReference type="Proteomes" id="UP001056120">
    <property type="component" value="Linkage Group LG02"/>
</dbReference>
<gene>
    <name evidence="1" type="ORF">L1987_05938</name>
</gene>
<protein>
    <submittedName>
        <fullName evidence="1">Uncharacterized protein</fullName>
    </submittedName>
</protein>
<keyword evidence="2" id="KW-1185">Reference proteome</keyword>
<comment type="caution">
    <text evidence="1">The sequence shown here is derived from an EMBL/GenBank/DDBJ whole genome shotgun (WGS) entry which is preliminary data.</text>
</comment>
<sequence>MWINVVLIQSESFSRIRVVRMERGEGGGDLNFLPKITQTDASSAKATNFPVAKKLARQLDFNSVGGTTSVTTTTIVPPEYPQRLVVAQMQQPQPRPP</sequence>
<accession>A0ACB9JX01</accession>
<evidence type="ECO:0000313" key="1">
    <source>
        <dbReference type="EMBL" id="KAI3824478.1"/>
    </source>
</evidence>
<proteinExistence type="predicted"/>
<organism evidence="1 2">
    <name type="scientific">Smallanthus sonchifolius</name>
    <dbReference type="NCBI Taxonomy" id="185202"/>
    <lineage>
        <taxon>Eukaryota</taxon>
        <taxon>Viridiplantae</taxon>
        <taxon>Streptophyta</taxon>
        <taxon>Embryophyta</taxon>
        <taxon>Tracheophyta</taxon>
        <taxon>Spermatophyta</taxon>
        <taxon>Magnoliopsida</taxon>
        <taxon>eudicotyledons</taxon>
        <taxon>Gunneridae</taxon>
        <taxon>Pentapetalae</taxon>
        <taxon>asterids</taxon>
        <taxon>campanulids</taxon>
        <taxon>Asterales</taxon>
        <taxon>Asteraceae</taxon>
        <taxon>Asteroideae</taxon>
        <taxon>Heliantheae alliance</taxon>
        <taxon>Millerieae</taxon>
        <taxon>Smallanthus</taxon>
    </lineage>
</organism>
<dbReference type="EMBL" id="CM042019">
    <property type="protein sequence ID" value="KAI3824478.1"/>
    <property type="molecule type" value="Genomic_DNA"/>
</dbReference>
<name>A0ACB9JX01_9ASTR</name>
<reference evidence="2" key="1">
    <citation type="journal article" date="2022" name="Mol. Ecol. Resour.">
        <title>The genomes of chicory, endive, great burdock and yacon provide insights into Asteraceae palaeo-polyploidization history and plant inulin production.</title>
        <authorList>
            <person name="Fan W."/>
            <person name="Wang S."/>
            <person name="Wang H."/>
            <person name="Wang A."/>
            <person name="Jiang F."/>
            <person name="Liu H."/>
            <person name="Zhao H."/>
            <person name="Xu D."/>
            <person name="Zhang Y."/>
        </authorList>
    </citation>
    <scope>NUCLEOTIDE SEQUENCE [LARGE SCALE GENOMIC DNA]</scope>
    <source>
        <strain evidence="2">cv. Yunnan</strain>
    </source>
</reference>
<reference evidence="1 2" key="2">
    <citation type="journal article" date="2022" name="Mol. Ecol. Resour.">
        <title>The genomes of chicory, endive, great burdock and yacon provide insights into Asteraceae paleo-polyploidization history and plant inulin production.</title>
        <authorList>
            <person name="Fan W."/>
            <person name="Wang S."/>
            <person name="Wang H."/>
            <person name="Wang A."/>
            <person name="Jiang F."/>
            <person name="Liu H."/>
            <person name="Zhao H."/>
            <person name="Xu D."/>
            <person name="Zhang Y."/>
        </authorList>
    </citation>
    <scope>NUCLEOTIDE SEQUENCE [LARGE SCALE GENOMIC DNA]</scope>
    <source>
        <strain evidence="2">cv. Yunnan</strain>
        <tissue evidence="1">Leaves</tissue>
    </source>
</reference>